<proteinExistence type="predicted"/>
<sequence length="297" mass="31669">MKSPVLFAALLLQASSVMAGAWVIQPQPNGVIRMLHEGISDASGADTLTMRQPANKSLTLLVSPAGGGRCEGGDLVLGSLRFPLQLFMQERAVVCGDLVQFSAQPNETRVGVRAVNRSVKGERSFSEFGAFPRVQVGSVSFNVEGDSSGENYPIYLDLTALQTDAVTIQAYFDKPALSMGLVGELNDATANARLKIAKTLQSGDEALPYLLTFESTQQHESHYQLRASTGALSIPYRISIDGKEIAPGFQYRGTIPSGTATVDWVDIQFALSGKSTRGLAAGTRLIDTLTAVITPNS</sequence>
<feature type="signal peptide" evidence="1">
    <location>
        <begin position="1"/>
        <end position="19"/>
    </location>
</feature>
<dbReference type="HOGENOM" id="CLU_939227_0_0_6"/>
<gene>
    <name evidence="2" type="ORF">AT03_09300</name>
</gene>
<dbReference type="RefSeq" id="WP_025801749.1">
    <property type="nucleotide sequence ID" value="NZ_CP009706.1"/>
</dbReference>
<evidence type="ECO:0000256" key="1">
    <source>
        <dbReference type="SAM" id="SignalP"/>
    </source>
</evidence>
<dbReference type="Proteomes" id="UP000029986">
    <property type="component" value="Chromosome"/>
</dbReference>
<reference evidence="2 3" key="1">
    <citation type="journal article" date="2014" name="Gut Pathog.">
        <title>Gene clusters of Hafnia alvei strain FB1 important in survival and pathogenesis: a draft genome perspective.</title>
        <authorList>
            <person name="Tan J.Y."/>
            <person name="Yin W.F."/>
            <person name="Chan K.G."/>
        </authorList>
    </citation>
    <scope>NUCLEOTIDE SEQUENCE [LARGE SCALE GENOMIC DNA]</scope>
    <source>
        <strain evidence="2 3">FB1</strain>
    </source>
</reference>
<keyword evidence="3" id="KW-1185">Reference proteome</keyword>
<dbReference type="EMBL" id="CP009706">
    <property type="protein sequence ID" value="AIU72565.1"/>
    <property type="molecule type" value="Genomic_DNA"/>
</dbReference>
<evidence type="ECO:0000313" key="2">
    <source>
        <dbReference type="EMBL" id="AIU72565.1"/>
    </source>
</evidence>
<accession>A0A097R1H9</accession>
<dbReference type="OrthoDB" id="6555570at2"/>
<feature type="chain" id="PRO_5001932208" evidence="1">
    <location>
        <begin position="20"/>
        <end position="297"/>
    </location>
</feature>
<dbReference type="PATRIC" id="fig|1453496.5.peg.1861"/>
<keyword evidence="1" id="KW-0732">Signal</keyword>
<name>A0A097R1H9_HAFAL</name>
<organism evidence="2 3">
    <name type="scientific">Hafnia alvei FB1</name>
    <dbReference type="NCBI Taxonomy" id="1453496"/>
    <lineage>
        <taxon>Bacteria</taxon>
        <taxon>Pseudomonadati</taxon>
        <taxon>Pseudomonadota</taxon>
        <taxon>Gammaproteobacteria</taxon>
        <taxon>Enterobacterales</taxon>
        <taxon>Hafniaceae</taxon>
        <taxon>Hafnia</taxon>
    </lineage>
</organism>
<dbReference type="KEGG" id="hav:AT03_09300"/>
<dbReference type="AlphaFoldDB" id="A0A097R1H9"/>
<protein>
    <submittedName>
        <fullName evidence="2">Uncharacterized protein</fullName>
    </submittedName>
</protein>
<evidence type="ECO:0000313" key="3">
    <source>
        <dbReference type="Proteomes" id="UP000029986"/>
    </source>
</evidence>
<dbReference type="eggNOG" id="ENOG5033M5H">
    <property type="taxonomic scope" value="Bacteria"/>
</dbReference>